<dbReference type="AlphaFoldDB" id="A0A4Q1HQP0"/>
<dbReference type="Gene3D" id="3.90.1150.10">
    <property type="entry name" value="Aspartate Aminotransferase, domain 1"/>
    <property type="match status" value="1"/>
</dbReference>
<dbReference type="Proteomes" id="UP000290849">
    <property type="component" value="Unassembled WGS sequence"/>
</dbReference>
<comment type="cofactor">
    <cofactor evidence="1 7">
        <name>pyridoxal 5'-phosphate</name>
        <dbReference type="ChEBI" id="CHEBI:597326"/>
    </cofactor>
</comment>
<dbReference type="InterPro" id="IPR015421">
    <property type="entry name" value="PyrdxlP-dep_Trfase_major"/>
</dbReference>
<dbReference type="PIRSF" id="PIRSF001434">
    <property type="entry name" value="CGS"/>
    <property type="match status" value="1"/>
</dbReference>
<keyword evidence="9" id="KW-1185">Reference proteome</keyword>
<evidence type="ECO:0000256" key="4">
    <source>
        <dbReference type="ARBA" id="ARBA00023239"/>
    </source>
</evidence>
<dbReference type="GO" id="GO:0047804">
    <property type="term" value="F:cysteine-S-conjugate beta-lyase activity"/>
    <property type="evidence" value="ECO:0007669"/>
    <property type="project" value="InterPro"/>
</dbReference>
<keyword evidence="3 6" id="KW-0663">Pyridoxal phosphate</keyword>
<evidence type="ECO:0000256" key="6">
    <source>
        <dbReference type="PIRSR" id="PIRSR001434-2"/>
    </source>
</evidence>
<dbReference type="SUPFAM" id="SSF53383">
    <property type="entry name" value="PLP-dependent transferases"/>
    <property type="match status" value="1"/>
</dbReference>
<dbReference type="InterPro" id="IPR006233">
    <property type="entry name" value="Cys_b_lyase_bac"/>
</dbReference>
<dbReference type="Pfam" id="PF01053">
    <property type="entry name" value="Cys_Met_Meta_PP"/>
    <property type="match status" value="1"/>
</dbReference>
<organism evidence="8 9">
    <name type="scientific">Achromobacter aloeverae</name>
    <dbReference type="NCBI Taxonomy" id="1750518"/>
    <lineage>
        <taxon>Bacteria</taxon>
        <taxon>Pseudomonadati</taxon>
        <taxon>Pseudomonadota</taxon>
        <taxon>Betaproteobacteria</taxon>
        <taxon>Burkholderiales</taxon>
        <taxon>Alcaligenaceae</taxon>
        <taxon>Achromobacter</taxon>
    </lineage>
</organism>
<comment type="caution">
    <text evidence="8">The sequence shown here is derived from an EMBL/GenBank/DDBJ whole genome shotgun (WGS) entry which is preliminary data.</text>
</comment>
<dbReference type="EMBL" id="PYAL01000001">
    <property type="protein sequence ID" value="RXN93279.1"/>
    <property type="molecule type" value="Genomic_DNA"/>
</dbReference>
<dbReference type="NCBIfam" id="TIGR01324">
    <property type="entry name" value="cysta_beta_ly_B"/>
    <property type="match status" value="1"/>
</dbReference>
<dbReference type="Gene3D" id="3.40.640.10">
    <property type="entry name" value="Type I PLP-dependent aspartate aminotransferase-like (Major domain)"/>
    <property type="match status" value="1"/>
</dbReference>
<dbReference type="InterPro" id="IPR015424">
    <property type="entry name" value="PyrdxlP-dep_Trfase"/>
</dbReference>
<keyword evidence="4 8" id="KW-0456">Lyase</keyword>
<evidence type="ECO:0000256" key="2">
    <source>
        <dbReference type="ARBA" id="ARBA00009077"/>
    </source>
</evidence>
<gene>
    <name evidence="8" type="primary">metC</name>
    <name evidence="8" type="ORF">C7R54_06155</name>
</gene>
<reference evidence="8 9" key="1">
    <citation type="journal article" date="2017" name="Int. J. Syst. Evol. Microbiol.">
        <title>Achromobacter aloeverae sp. nov., isolated from the root of Aloe vera (L.) Burm.f.</title>
        <authorList>
            <person name="Kuncharoen N."/>
            <person name="Muramatsu Y."/>
            <person name="Shibata C."/>
            <person name="Kamakura Y."/>
            <person name="Nakagawa Y."/>
            <person name="Tanasupawat S."/>
        </authorList>
    </citation>
    <scope>NUCLEOTIDE SEQUENCE [LARGE SCALE GENOMIC DNA]</scope>
    <source>
        <strain evidence="8 9">AVA-1</strain>
    </source>
</reference>
<dbReference type="GO" id="GO:0019450">
    <property type="term" value="P:L-cysteine catabolic process to pyruvate"/>
    <property type="evidence" value="ECO:0007669"/>
    <property type="project" value="TreeGrafter"/>
</dbReference>
<dbReference type="GO" id="GO:0030170">
    <property type="term" value="F:pyridoxal phosphate binding"/>
    <property type="evidence" value="ECO:0007669"/>
    <property type="project" value="InterPro"/>
</dbReference>
<dbReference type="FunFam" id="3.40.640.10:FF:000046">
    <property type="entry name" value="Cystathionine gamma-lyase"/>
    <property type="match status" value="1"/>
</dbReference>
<evidence type="ECO:0000313" key="9">
    <source>
        <dbReference type="Proteomes" id="UP000290849"/>
    </source>
</evidence>
<evidence type="ECO:0000256" key="3">
    <source>
        <dbReference type="ARBA" id="ARBA00022898"/>
    </source>
</evidence>
<protein>
    <submittedName>
        <fullName evidence="8">Cystathionine beta-lyase</fullName>
    </submittedName>
</protein>
<dbReference type="GO" id="GO:0019346">
    <property type="term" value="P:transsulfuration"/>
    <property type="evidence" value="ECO:0007669"/>
    <property type="project" value="InterPro"/>
</dbReference>
<evidence type="ECO:0000313" key="8">
    <source>
        <dbReference type="EMBL" id="RXN93279.1"/>
    </source>
</evidence>
<dbReference type="InterPro" id="IPR015422">
    <property type="entry name" value="PyrdxlP-dep_Trfase_small"/>
</dbReference>
<dbReference type="OrthoDB" id="9805807at2"/>
<dbReference type="RefSeq" id="WP_129149233.1">
    <property type="nucleotide sequence ID" value="NZ_JBHSDO010000006.1"/>
</dbReference>
<comment type="similarity">
    <text evidence="2 7">Belongs to the trans-sulfuration enzymes family.</text>
</comment>
<sequence length="393" mass="43180">MNEHDKPGHKATTRLLRAGRPHRGWVNTPVTRASTYIFDSVQQWRDTRSRRDQERLVSYGARGTDSTHALEDALVELEGGYRAKAYPTGQAAIATVLLAYLKSGDHVLITDAVYEPVRRFCSEHLARLGIEYSYYLPDGSDLAARLRPNTRMIYAECPGSLAYEMMDLPAVAGLARAHDCWLAVDNTWGSGLLYRPLALGADISIIAATKYLGGHADVMMGVAVTNERAWAPLERATVDFGQTVGADDAYLVLRGMRSMPARMAVHGRSAMRVADWLQSRPEVARVLCPALPGDPSHALWRRDCHGTNGLLSIEFAPGIEDADVERVIDAFKLFGLGASWGGFESLAVPAYMLRARSVADWTGRGAVLRLHIGLEDPEDLIADLEQALAALRR</sequence>
<evidence type="ECO:0000256" key="7">
    <source>
        <dbReference type="RuleBase" id="RU362118"/>
    </source>
</evidence>
<accession>A0A4Q1HQP0</accession>
<comment type="catalytic activity">
    <reaction evidence="5">
        <text>L,L-cystathionine + H2O = L-homocysteine + pyruvate + NH4(+)</text>
        <dbReference type="Rhea" id="RHEA:13965"/>
        <dbReference type="ChEBI" id="CHEBI:15361"/>
        <dbReference type="ChEBI" id="CHEBI:15377"/>
        <dbReference type="ChEBI" id="CHEBI:28938"/>
        <dbReference type="ChEBI" id="CHEBI:58161"/>
        <dbReference type="ChEBI" id="CHEBI:58199"/>
    </reaction>
</comment>
<proteinExistence type="inferred from homology"/>
<dbReference type="InterPro" id="IPR000277">
    <property type="entry name" value="Cys/Met-Metab_PyrdxlP-dep_enz"/>
</dbReference>
<dbReference type="PANTHER" id="PTHR43500">
    <property type="entry name" value="CYSTATHIONINE BETA-LYASE-RELATED"/>
    <property type="match status" value="1"/>
</dbReference>
<name>A0A4Q1HQP0_9BURK</name>
<feature type="modified residue" description="N6-(pyridoxal phosphate)lysine" evidence="6">
    <location>
        <position position="210"/>
    </location>
</feature>
<dbReference type="PANTHER" id="PTHR43500:SF1">
    <property type="entry name" value="CYSTATHIONINE BETA-LYASE-RELATED"/>
    <property type="match status" value="1"/>
</dbReference>
<evidence type="ECO:0000256" key="5">
    <source>
        <dbReference type="ARBA" id="ARBA00047517"/>
    </source>
</evidence>
<evidence type="ECO:0000256" key="1">
    <source>
        <dbReference type="ARBA" id="ARBA00001933"/>
    </source>
</evidence>